<evidence type="ECO:0000256" key="1">
    <source>
        <dbReference type="ARBA" id="ARBA00022468"/>
    </source>
</evidence>
<dbReference type="InterPro" id="IPR003116">
    <property type="entry name" value="RBD_dom"/>
</dbReference>
<dbReference type="PROSITE" id="PS50898">
    <property type="entry name" value="RBD"/>
    <property type="match status" value="2"/>
</dbReference>
<dbReference type="SMART" id="SM00315">
    <property type="entry name" value="RGS"/>
    <property type="match status" value="1"/>
</dbReference>
<name>A0ABD3VSJ6_SINWO</name>
<dbReference type="FunFam" id="1.10.167.10:FF:000001">
    <property type="entry name" value="Putative regulator of g-protein signaling 12"/>
    <property type="match status" value="1"/>
</dbReference>
<evidence type="ECO:0000256" key="2">
    <source>
        <dbReference type="SAM" id="MobiDB-lite"/>
    </source>
</evidence>
<dbReference type="PRINTS" id="PR01301">
    <property type="entry name" value="RGSPROTEIN"/>
</dbReference>
<dbReference type="InterPro" id="IPR024066">
    <property type="entry name" value="RGS_subdom1/3"/>
</dbReference>
<dbReference type="InterPro" id="IPR016137">
    <property type="entry name" value="RGS"/>
</dbReference>
<evidence type="ECO:0000259" key="4">
    <source>
        <dbReference type="PROSITE" id="PS50898"/>
    </source>
</evidence>
<organism evidence="5 6">
    <name type="scientific">Sinanodonta woodiana</name>
    <name type="common">Chinese pond mussel</name>
    <name type="synonym">Anodonta woodiana</name>
    <dbReference type="NCBI Taxonomy" id="1069815"/>
    <lineage>
        <taxon>Eukaryota</taxon>
        <taxon>Metazoa</taxon>
        <taxon>Spiralia</taxon>
        <taxon>Lophotrochozoa</taxon>
        <taxon>Mollusca</taxon>
        <taxon>Bivalvia</taxon>
        <taxon>Autobranchia</taxon>
        <taxon>Heteroconchia</taxon>
        <taxon>Palaeoheterodonta</taxon>
        <taxon>Unionida</taxon>
        <taxon>Unionoidea</taxon>
        <taxon>Unionidae</taxon>
        <taxon>Unioninae</taxon>
        <taxon>Sinanodonta</taxon>
    </lineage>
</organism>
<dbReference type="CDD" id="cd17067">
    <property type="entry name" value="RBD2_RGS12_like"/>
    <property type="match status" value="1"/>
</dbReference>
<evidence type="ECO:0000259" key="3">
    <source>
        <dbReference type="PROSITE" id="PS50132"/>
    </source>
</evidence>
<feature type="domain" description="RGS" evidence="3">
    <location>
        <begin position="111"/>
        <end position="227"/>
    </location>
</feature>
<feature type="domain" description="RBD" evidence="4">
    <location>
        <begin position="427"/>
        <end position="497"/>
    </location>
</feature>
<dbReference type="AlphaFoldDB" id="A0ABD3VSJ6"/>
<feature type="compositionally biased region" description="Basic and acidic residues" evidence="2">
    <location>
        <begin position="237"/>
        <end position="269"/>
    </location>
</feature>
<dbReference type="Pfam" id="PF02196">
    <property type="entry name" value="RBD"/>
    <property type="match status" value="1"/>
</dbReference>
<dbReference type="Proteomes" id="UP001634394">
    <property type="component" value="Unassembled WGS sequence"/>
</dbReference>
<keyword evidence="1" id="KW-0343">GTPase activation</keyword>
<dbReference type="PANTHER" id="PTHR45945">
    <property type="entry name" value="REGULATOR OF G-PROTEIN SIGNALING LOCO"/>
    <property type="match status" value="1"/>
</dbReference>
<dbReference type="PANTHER" id="PTHR45945:SF3">
    <property type="entry name" value="REGULATOR OF G-PROTEIN SIGNALING LOCO"/>
    <property type="match status" value="1"/>
</dbReference>
<dbReference type="Pfam" id="PF00615">
    <property type="entry name" value="RGS"/>
    <property type="match status" value="1"/>
</dbReference>
<feature type="domain" description="RBD" evidence="4">
    <location>
        <begin position="356"/>
        <end position="426"/>
    </location>
</feature>
<feature type="region of interest" description="Disordered" evidence="2">
    <location>
        <begin position="237"/>
        <end position="307"/>
    </location>
</feature>
<gene>
    <name evidence="5" type="ORF">ACJMK2_005383</name>
</gene>
<comment type="caution">
    <text evidence="5">The sequence shown here is derived from an EMBL/GenBank/DDBJ whole genome shotgun (WGS) entry which is preliminary data.</text>
</comment>
<evidence type="ECO:0000313" key="5">
    <source>
        <dbReference type="EMBL" id="KAL3863633.1"/>
    </source>
</evidence>
<dbReference type="PROSITE" id="PS50132">
    <property type="entry name" value="RGS"/>
    <property type="match status" value="1"/>
</dbReference>
<dbReference type="SUPFAM" id="SSF48097">
    <property type="entry name" value="Regulator of G-protein signaling, RGS"/>
    <property type="match status" value="1"/>
</dbReference>
<dbReference type="Gene3D" id="3.10.20.90">
    <property type="entry name" value="Phosphatidylinositol 3-kinase Catalytic Subunit, Chain A, domain 1"/>
    <property type="match status" value="2"/>
</dbReference>
<dbReference type="EMBL" id="JBJQND010000010">
    <property type="protein sequence ID" value="KAL3863633.1"/>
    <property type="molecule type" value="Genomic_DNA"/>
</dbReference>
<proteinExistence type="predicted"/>
<dbReference type="SUPFAM" id="SSF54236">
    <property type="entry name" value="Ubiquitin-like"/>
    <property type="match status" value="2"/>
</dbReference>
<evidence type="ECO:0000313" key="6">
    <source>
        <dbReference type="Proteomes" id="UP001634394"/>
    </source>
</evidence>
<dbReference type="CDD" id="cd01817">
    <property type="entry name" value="RBD1_RGS12_like"/>
    <property type="match status" value="1"/>
</dbReference>
<dbReference type="Gene3D" id="1.10.196.10">
    <property type="match status" value="1"/>
</dbReference>
<dbReference type="Gene3D" id="1.10.167.10">
    <property type="entry name" value="Regulator of G-protein Signalling 4, domain 2"/>
    <property type="match status" value="1"/>
</dbReference>
<dbReference type="InterPro" id="IPR029071">
    <property type="entry name" value="Ubiquitin-like_domsf"/>
</dbReference>
<dbReference type="InterPro" id="IPR044926">
    <property type="entry name" value="RGS_subdomain_2"/>
</dbReference>
<keyword evidence="6" id="KW-1185">Reference proteome</keyword>
<reference evidence="5 6" key="1">
    <citation type="submission" date="2024-11" db="EMBL/GenBank/DDBJ databases">
        <title>Chromosome-level genome assembly of the freshwater bivalve Anodonta woodiana.</title>
        <authorList>
            <person name="Chen X."/>
        </authorList>
    </citation>
    <scope>NUCLEOTIDE SEQUENCE [LARGE SCALE GENOMIC DNA]</scope>
    <source>
        <strain evidence="5">MN2024</strain>
        <tissue evidence="5">Gills</tissue>
    </source>
</reference>
<dbReference type="InterPro" id="IPR046995">
    <property type="entry name" value="RGS10/12/14-like"/>
</dbReference>
<protein>
    <submittedName>
        <fullName evidence="5">Uncharacterized protein</fullName>
    </submittedName>
</protein>
<dbReference type="GO" id="GO:0005096">
    <property type="term" value="F:GTPase activator activity"/>
    <property type="evidence" value="ECO:0007669"/>
    <property type="project" value="UniProtKB-KW"/>
</dbReference>
<accession>A0ABD3VSJ6</accession>
<feature type="compositionally biased region" description="Basic and acidic residues" evidence="2">
    <location>
        <begin position="289"/>
        <end position="307"/>
    </location>
</feature>
<sequence length="537" mass="61471">MVWDTSFDGGNDCKEDDASFYSSHRELRRWSMFTENINRSLVVPHKQRQRKSFQYHKRRSVDINQSLVVIDTDPLNNHRLSAANSVNSIINHVKEEEEKEEVGRVAGWAVNFDKLLRDISGLHVFAKFLRKEFSEENIIFWMAVEKYKQITDQEMRKVQAKYIYDKHLSVCALEPVNIDSVARQQADSQMDTPTPQIFDVAQHQIYQLMKQDSYARFLKSELYKTCLIKEMEGKPLDIPKKENKKGKEGEKKEKDSKKKSTGKENEEKEKRRRSLLSWKAIKNSMKSSSDAESKKFKGKEKNTEREVKNVTKKLTSNLTADVTSNPASGVCTSTTKKEVKANRIWEPVKGKAKKPKFCRVIFPDGSTTILRTKAGQTINKVLGKICEKRNISIATVDIFLLGSDKPLNLSEDISVLGSKEVIIEKQVLFQMDLPNKKSIGVKAKPNKVILDVFKPILHKYGFRIDSIEVYLSGHIAVLDLDGLASSLDNQRVVVVSKGDCQGYQKRRSSFFGFIEKRVQCSSSKGTWEKKDKTKCHT</sequence>
<dbReference type="InterPro" id="IPR036305">
    <property type="entry name" value="RGS_sf"/>
</dbReference>
<dbReference type="SMART" id="SM00455">
    <property type="entry name" value="RBD"/>
    <property type="match status" value="2"/>
</dbReference>